<evidence type="ECO:0000313" key="1">
    <source>
        <dbReference type="Ensembl" id="ENSDLAP00005031402.1"/>
    </source>
</evidence>
<reference evidence="1" key="1">
    <citation type="submission" date="2025-08" db="UniProtKB">
        <authorList>
            <consortium name="Ensembl"/>
        </authorList>
    </citation>
    <scope>IDENTIFICATION</scope>
</reference>
<dbReference type="GeneTree" id="ENSGT00960000186914"/>
<proteinExistence type="predicted"/>
<reference evidence="1" key="2">
    <citation type="submission" date="2025-09" db="UniProtKB">
        <authorList>
            <consortium name="Ensembl"/>
        </authorList>
    </citation>
    <scope>IDENTIFICATION</scope>
</reference>
<organism evidence="1 2">
    <name type="scientific">Dicentrarchus labrax</name>
    <name type="common">European seabass</name>
    <name type="synonym">Morone labrax</name>
    <dbReference type="NCBI Taxonomy" id="13489"/>
    <lineage>
        <taxon>Eukaryota</taxon>
        <taxon>Metazoa</taxon>
        <taxon>Chordata</taxon>
        <taxon>Craniata</taxon>
        <taxon>Vertebrata</taxon>
        <taxon>Euteleostomi</taxon>
        <taxon>Actinopterygii</taxon>
        <taxon>Neopterygii</taxon>
        <taxon>Teleostei</taxon>
        <taxon>Neoteleostei</taxon>
        <taxon>Acanthomorphata</taxon>
        <taxon>Eupercaria</taxon>
        <taxon>Moronidae</taxon>
        <taxon>Dicentrarchus</taxon>
    </lineage>
</organism>
<protein>
    <submittedName>
        <fullName evidence="1">Uncharacterized protein</fullName>
    </submittedName>
</protein>
<name>A0A8C4FGT6_DICLA</name>
<accession>A0A8C4FGT6</accession>
<dbReference type="AlphaFoldDB" id="A0A8C4FGT6"/>
<keyword evidence="2" id="KW-1185">Reference proteome</keyword>
<dbReference type="Ensembl" id="ENSDLAT00005033534.2">
    <property type="protein sequence ID" value="ENSDLAP00005031402.1"/>
    <property type="gene ID" value="ENSDLAG00005014140.2"/>
</dbReference>
<sequence>MHLPCLSQQKGFLPFCLFVHDLHHTVLGLHHQLLSLLGHQGAWVHHGGVGHHDAHVRSQDGGPQVARPVGAGECGKLLGHGRHSKGLVEDAAVLVPVTEWIPARGAEQGERNTSLSHGCGV</sequence>
<evidence type="ECO:0000313" key="2">
    <source>
        <dbReference type="Proteomes" id="UP000694389"/>
    </source>
</evidence>
<dbReference type="Proteomes" id="UP000694389">
    <property type="component" value="Unassembled WGS sequence"/>
</dbReference>